<dbReference type="InParanoid" id="E2A5P5"/>
<keyword evidence="5" id="KW-0539">Nucleus</keyword>
<dbReference type="Proteomes" id="UP000000311">
    <property type="component" value="Unassembled WGS sequence"/>
</dbReference>
<organism evidence="9">
    <name type="scientific">Camponotus floridanus</name>
    <name type="common">Florida carpenter ant</name>
    <dbReference type="NCBI Taxonomy" id="104421"/>
    <lineage>
        <taxon>Eukaryota</taxon>
        <taxon>Metazoa</taxon>
        <taxon>Ecdysozoa</taxon>
        <taxon>Arthropoda</taxon>
        <taxon>Hexapoda</taxon>
        <taxon>Insecta</taxon>
        <taxon>Pterygota</taxon>
        <taxon>Neoptera</taxon>
        <taxon>Endopterygota</taxon>
        <taxon>Hymenoptera</taxon>
        <taxon>Apocrita</taxon>
        <taxon>Aculeata</taxon>
        <taxon>Formicoidea</taxon>
        <taxon>Formicidae</taxon>
        <taxon>Formicinae</taxon>
        <taxon>Camponotus</taxon>
    </lineage>
</organism>
<accession>E2A5P5</accession>
<feature type="compositionally biased region" description="Basic residues" evidence="7">
    <location>
        <begin position="205"/>
        <end position="233"/>
    </location>
</feature>
<evidence type="ECO:0000256" key="5">
    <source>
        <dbReference type="ARBA" id="ARBA00023242"/>
    </source>
</evidence>
<evidence type="ECO:0000256" key="2">
    <source>
        <dbReference type="ARBA" id="ARBA00007175"/>
    </source>
</evidence>
<reference evidence="8 9" key="1">
    <citation type="journal article" date="2010" name="Science">
        <title>Genomic comparison of the ants Camponotus floridanus and Harpegnathos saltator.</title>
        <authorList>
            <person name="Bonasio R."/>
            <person name="Zhang G."/>
            <person name="Ye C."/>
            <person name="Mutti N.S."/>
            <person name="Fang X."/>
            <person name="Qin N."/>
            <person name="Donahue G."/>
            <person name="Yang P."/>
            <person name="Li Q."/>
            <person name="Li C."/>
            <person name="Zhang P."/>
            <person name="Huang Z."/>
            <person name="Berger S.L."/>
            <person name="Reinberg D."/>
            <person name="Wang J."/>
            <person name="Liebig J."/>
        </authorList>
    </citation>
    <scope>NUCLEOTIDE SEQUENCE [LARGE SCALE GENOMIC DNA]</scope>
    <source>
        <strain evidence="9">C129</strain>
    </source>
</reference>
<dbReference type="Pfam" id="PF09805">
    <property type="entry name" value="Nop25"/>
    <property type="match status" value="1"/>
</dbReference>
<dbReference type="FunCoup" id="E2A5P5">
    <property type="interactions" value="69"/>
</dbReference>
<proteinExistence type="inferred from homology"/>
<name>E2A5P5_CAMFO</name>
<feature type="coiled-coil region" evidence="6">
    <location>
        <begin position="42"/>
        <end position="77"/>
    </location>
</feature>
<evidence type="ECO:0000256" key="7">
    <source>
        <dbReference type="SAM" id="MobiDB-lite"/>
    </source>
</evidence>
<dbReference type="GO" id="GO:0005730">
    <property type="term" value="C:nucleolus"/>
    <property type="evidence" value="ECO:0007669"/>
    <property type="project" value="UniProtKB-SubCell"/>
</dbReference>
<dbReference type="GO" id="GO:0019843">
    <property type="term" value="F:rRNA binding"/>
    <property type="evidence" value="ECO:0007669"/>
    <property type="project" value="TreeGrafter"/>
</dbReference>
<keyword evidence="9" id="KW-1185">Reference proteome</keyword>
<feature type="region of interest" description="Disordered" evidence="7">
    <location>
        <begin position="124"/>
        <end position="233"/>
    </location>
</feature>
<comment type="similarity">
    <text evidence="2">Belongs to the RRP17 family.</text>
</comment>
<feature type="compositionally biased region" description="Basic and acidic residues" evidence="7">
    <location>
        <begin position="124"/>
        <end position="140"/>
    </location>
</feature>
<comment type="subcellular location">
    <subcellularLocation>
        <location evidence="1">Nucleus</location>
        <location evidence="1">Nucleolus</location>
    </subcellularLocation>
</comment>
<dbReference type="OMA" id="GMDFDPN"/>
<dbReference type="PANTHER" id="PTHR14577:SF0">
    <property type="entry name" value="NUCLEOLAR PROTEIN 12"/>
    <property type="match status" value="1"/>
</dbReference>
<evidence type="ECO:0000313" key="9">
    <source>
        <dbReference type="Proteomes" id="UP000000311"/>
    </source>
</evidence>
<evidence type="ECO:0000313" key="8">
    <source>
        <dbReference type="EMBL" id="EFN71242.1"/>
    </source>
</evidence>
<dbReference type="STRING" id="104421.E2A5P5"/>
<protein>
    <recommendedName>
        <fullName evidence="3">Nucleolar protein 12</fullName>
    </recommendedName>
</protein>
<dbReference type="AlphaFoldDB" id="E2A5P5"/>
<evidence type="ECO:0000256" key="3">
    <source>
        <dbReference type="ARBA" id="ARBA00015520"/>
    </source>
</evidence>
<feature type="compositionally biased region" description="Basic and acidic residues" evidence="7">
    <location>
        <begin position="163"/>
        <end position="182"/>
    </location>
</feature>
<keyword evidence="4 6" id="KW-0175">Coiled coil</keyword>
<evidence type="ECO:0000256" key="6">
    <source>
        <dbReference type="SAM" id="Coils"/>
    </source>
</evidence>
<dbReference type="EMBL" id="GL437023">
    <property type="protein sequence ID" value="EFN71242.1"/>
    <property type="molecule type" value="Genomic_DNA"/>
</dbReference>
<dbReference type="OrthoDB" id="551633at2759"/>
<dbReference type="KEGG" id="cfo:105248738"/>
<dbReference type="InterPro" id="IPR019186">
    <property type="entry name" value="Nucleolar_protein_12"/>
</dbReference>
<dbReference type="PANTHER" id="PTHR14577">
    <property type="entry name" value="NUCLEOLAR PROTEIN 12"/>
    <property type="match status" value="1"/>
</dbReference>
<sequence length="233" mass="28007">MFQKFQPQLFDVNKKPGQPKRRKKITLVFDEEKRREFLGGFRKRKLERKRKAQEQLQKQLKEERKKIKQEARERYKKFVAHRNVPELEELLSKQEYDLEGHTVSILELNVTDLAGDRWIGENKIAEKKEEEQDDQSEHSNNDNNEIVGMSLKEKQKNLTQQKPKSDDQQIKSSKEIKREIKKATLKQIKKSKAFQQKQRLEQQKNKKQSRQKLHNAQKVMHKHGKHIKKKTKH</sequence>
<feature type="region of interest" description="Disordered" evidence="7">
    <location>
        <begin position="1"/>
        <end position="22"/>
    </location>
</feature>
<evidence type="ECO:0000256" key="4">
    <source>
        <dbReference type="ARBA" id="ARBA00023054"/>
    </source>
</evidence>
<gene>
    <name evidence="8" type="ORF">EAG_13349</name>
</gene>
<feature type="compositionally biased region" description="Basic residues" evidence="7">
    <location>
        <begin position="183"/>
        <end position="192"/>
    </location>
</feature>
<evidence type="ECO:0000256" key="1">
    <source>
        <dbReference type="ARBA" id="ARBA00004604"/>
    </source>
</evidence>